<dbReference type="EMBL" id="JBCGBO010000024">
    <property type="protein sequence ID" value="KAK9181283.1"/>
    <property type="molecule type" value="Genomic_DNA"/>
</dbReference>
<dbReference type="Proteomes" id="UP001428341">
    <property type="component" value="Unassembled WGS sequence"/>
</dbReference>
<keyword evidence="3" id="KW-1185">Reference proteome</keyword>
<evidence type="ECO:0000313" key="2">
    <source>
        <dbReference type="EMBL" id="KAK9181283.1"/>
    </source>
</evidence>
<evidence type="ECO:0008006" key="4">
    <source>
        <dbReference type="Google" id="ProtNLM"/>
    </source>
</evidence>
<evidence type="ECO:0000256" key="1">
    <source>
        <dbReference type="SAM" id="Phobius"/>
    </source>
</evidence>
<accession>A0AAP0LMY9</accession>
<dbReference type="AlphaFoldDB" id="A0AAP0LMY9"/>
<name>A0AAP0LMY9_9ROSI</name>
<keyword evidence="1" id="KW-0812">Transmembrane</keyword>
<sequence>MDEDFATSCCKLFCACILACCSFFGLCLAIWFSLHIFIGKEYSGGPLMFRVDSLSVHPFKFNISNNSSRITANWSVIFSVGNPESCRRLYGCYVQSLDMGDVNVSLSYMEQNISSMVTLYPKYFEHGHTTLINATVDVASASINSSIANAIVEEWTSIGAVNFTIEVDAIAETADTRYRLEASCEEIKVDFSPNMTAGTMLGGSRRCNARLKKLGSID</sequence>
<proteinExistence type="predicted"/>
<organism evidence="2 3">
    <name type="scientific">Citrus x changshan-huyou</name>
    <dbReference type="NCBI Taxonomy" id="2935761"/>
    <lineage>
        <taxon>Eukaryota</taxon>
        <taxon>Viridiplantae</taxon>
        <taxon>Streptophyta</taxon>
        <taxon>Embryophyta</taxon>
        <taxon>Tracheophyta</taxon>
        <taxon>Spermatophyta</taxon>
        <taxon>Magnoliopsida</taxon>
        <taxon>eudicotyledons</taxon>
        <taxon>Gunneridae</taxon>
        <taxon>Pentapetalae</taxon>
        <taxon>rosids</taxon>
        <taxon>malvids</taxon>
        <taxon>Sapindales</taxon>
        <taxon>Rutaceae</taxon>
        <taxon>Aurantioideae</taxon>
        <taxon>Citrus</taxon>
    </lineage>
</organism>
<reference evidence="2 3" key="1">
    <citation type="submission" date="2024-05" db="EMBL/GenBank/DDBJ databases">
        <title>Haplotype-resolved chromosome-level genome assembly of Huyou (Citrus changshanensis).</title>
        <authorList>
            <person name="Miao C."/>
            <person name="Chen W."/>
            <person name="Wu Y."/>
            <person name="Wang L."/>
            <person name="Zhao S."/>
            <person name="Grierson D."/>
            <person name="Xu C."/>
            <person name="Chen K."/>
        </authorList>
    </citation>
    <scope>NUCLEOTIDE SEQUENCE [LARGE SCALE GENOMIC DNA]</scope>
    <source>
        <strain evidence="2">01-14</strain>
        <tissue evidence="2">Leaf</tissue>
    </source>
</reference>
<keyword evidence="1" id="KW-0472">Membrane</keyword>
<evidence type="ECO:0000313" key="3">
    <source>
        <dbReference type="Proteomes" id="UP001428341"/>
    </source>
</evidence>
<feature type="transmembrane region" description="Helical" evidence="1">
    <location>
        <begin position="12"/>
        <end position="34"/>
    </location>
</feature>
<keyword evidence="1" id="KW-1133">Transmembrane helix</keyword>
<gene>
    <name evidence="2" type="ORF">WN944_024420</name>
</gene>
<comment type="caution">
    <text evidence="2">The sequence shown here is derived from an EMBL/GenBank/DDBJ whole genome shotgun (WGS) entry which is preliminary data.</text>
</comment>
<protein>
    <recommendedName>
        <fullName evidence="4">Late embryogenesis abundant protein LEA-2 subgroup domain-containing protein</fullName>
    </recommendedName>
</protein>